<dbReference type="Gene3D" id="3.40.710.10">
    <property type="entry name" value="DD-peptidase/beta-lactamase superfamily"/>
    <property type="match status" value="1"/>
</dbReference>
<accession>A0A1M5Q5E6</accession>
<dbReference type="AlphaFoldDB" id="A0A1M5Q5E6"/>
<keyword evidence="2" id="KW-0472">Membrane</keyword>
<evidence type="ECO:0000259" key="3">
    <source>
        <dbReference type="Pfam" id="PF00144"/>
    </source>
</evidence>
<dbReference type="Pfam" id="PF00144">
    <property type="entry name" value="Beta-lactamase"/>
    <property type="match status" value="1"/>
</dbReference>
<dbReference type="RefSeq" id="WP_084732699.1">
    <property type="nucleotide sequence ID" value="NZ_FQWL01000011.1"/>
</dbReference>
<dbReference type="SUPFAM" id="SSF56601">
    <property type="entry name" value="beta-lactamase/transpeptidase-like"/>
    <property type="match status" value="1"/>
</dbReference>
<keyword evidence="5" id="KW-1185">Reference proteome</keyword>
<organism evidence="4 5">
    <name type="scientific">Flagellimonas flava</name>
    <dbReference type="NCBI Taxonomy" id="570519"/>
    <lineage>
        <taxon>Bacteria</taxon>
        <taxon>Pseudomonadati</taxon>
        <taxon>Bacteroidota</taxon>
        <taxon>Flavobacteriia</taxon>
        <taxon>Flavobacteriales</taxon>
        <taxon>Flavobacteriaceae</taxon>
        <taxon>Flagellimonas</taxon>
    </lineage>
</organism>
<comment type="subcellular location">
    <subcellularLocation>
        <location evidence="1">Membrane</location>
    </subcellularLocation>
</comment>
<dbReference type="InterPro" id="IPR012338">
    <property type="entry name" value="Beta-lactam/transpept-like"/>
</dbReference>
<proteinExistence type="predicted"/>
<evidence type="ECO:0000313" key="4">
    <source>
        <dbReference type="EMBL" id="SHH09354.1"/>
    </source>
</evidence>
<dbReference type="STRING" id="570519.SAMN04488116_3516"/>
<reference evidence="5" key="1">
    <citation type="submission" date="2016-11" db="EMBL/GenBank/DDBJ databases">
        <authorList>
            <person name="Varghese N."/>
            <person name="Submissions S."/>
        </authorList>
    </citation>
    <scope>NUCLEOTIDE SEQUENCE [LARGE SCALE GENOMIC DNA]</scope>
    <source>
        <strain evidence="5">DSM 22638</strain>
    </source>
</reference>
<dbReference type="PANTHER" id="PTHR46825">
    <property type="entry name" value="D-ALANYL-D-ALANINE-CARBOXYPEPTIDASE/ENDOPEPTIDASE AMPH"/>
    <property type="match status" value="1"/>
</dbReference>
<dbReference type="GO" id="GO:0016020">
    <property type="term" value="C:membrane"/>
    <property type="evidence" value="ECO:0007669"/>
    <property type="project" value="UniProtKB-SubCell"/>
</dbReference>
<dbReference type="PANTHER" id="PTHR46825:SF11">
    <property type="entry name" value="PENICILLIN-BINDING PROTEIN 4"/>
    <property type="match status" value="1"/>
</dbReference>
<dbReference type="Proteomes" id="UP000184532">
    <property type="component" value="Unassembled WGS sequence"/>
</dbReference>
<protein>
    <submittedName>
        <fullName evidence="4">CubicO group peptidase, beta-lactamase class C family</fullName>
    </submittedName>
</protein>
<gene>
    <name evidence="4" type="ORF">SAMN04488116_3516</name>
</gene>
<evidence type="ECO:0000256" key="1">
    <source>
        <dbReference type="ARBA" id="ARBA00004370"/>
    </source>
</evidence>
<feature type="domain" description="Beta-lactamase-related" evidence="3">
    <location>
        <begin position="44"/>
        <end position="400"/>
    </location>
</feature>
<name>A0A1M5Q5E6_9FLAO</name>
<dbReference type="OrthoDB" id="846150at2"/>
<dbReference type="InterPro" id="IPR001466">
    <property type="entry name" value="Beta-lactam-related"/>
</dbReference>
<dbReference type="PROSITE" id="PS51257">
    <property type="entry name" value="PROKAR_LIPOPROTEIN"/>
    <property type="match status" value="1"/>
</dbReference>
<sequence>MKKNIRQASLIVLLGISFFSCKKEGTVQNSSSFEVLKDSLSSELTQIHKQGSIKGFGVAIVNEDTTLYAKGFGYARLDHKKAYTKHTIQNIASVSKTLIGISLLKAQEMNKLNIEDPVNNYLPFEVFNPFYPEDTITIKQLATHTSSIQDGDLYGEKSYILESAKDTIKIKSIPSAEGFNAPESDMDMGTFLQSFLSTEGKWYQQTSFLENRPGEHYEYTNVGATLAPYIIEKVTGSPYDNFTQKHILDPLEMTSSGWKLTELDTTQLTSLFTVDGKRIPNYKLITYPDGGLITSVNDKAKYLSEIIKGFSGNGKLLTEKSYKLFFSEFLSDVNFDGERDTDRPFDDEYNSGLFIGHTPIGQIGHMGGDPGVSTFMFFNPNSKTGKLLFVNTDLDEKGADQFYSIWNKMGLYEKGMSEKISH</sequence>
<evidence type="ECO:0000313" key="5">
    <source>
        <dbReference type="Proteomes" id="UP000184532"/>
    </source>
</evidence>
<dbReference type="EMBL" id="FQWL01000011">
    <property type="protein sequence ID" value="SHH09354.1"/>
    <property type="molecule type" value="Genomic_DNA"/>
</dbReference>
<evidence type="ECO:0000256" key="2">
    <source>
        <dbReference type="ARBA" id="ARBA00023136"/>
    </source>
</evidence>
<dbReference type="InterPro" id="IPR050491">
    <property type="entry name" value="AmpC-like"/>
</dbReference>